<keyword evidence="1" id="KW-1133">Transmembrane helix</keyword>
<sequence>MSDPIALPTLITTEPAPRTRRSAAADVAAGTVLWILLLVIAYLAAMFAGFYAMAADGCPIDGPCAAAEAAGRAIYLQWGGIAAIVVGAFVGTVLQARRRRYWFYWPLVGIGLVVLCTVLTAGMANAAMSL</sequence>
<dbReference type="OrthoDB" id="4774272at2"/>
<protein>
    <submittedName>
        <fullName evidence="2">Uncharacterized protein</fullName>
    </submittedName>
</protein>
<organism evidence="2 3">
    <name type="scientific">Tsukamurella asaccharolytica</name>
    <dbReference type="NCBI Taxonomy" id="2592067"/>
    <lineage>
        <taxon>Bacteria</taxon>
        <taxon>Bacillati</taxon>
        <taxon>Actinomycetota</taxon>
        <taxon>Actinomycetes</taxon>
        <taxon>Mycobacteriales</taxon>
        <taxon>Tsukamurellaceae</taxon>
        <taxon>Tsukamurella</taxon>
    </lineage>
</organism>
<dbReference type="RefSeq" id="WP_146560859.1">
    <property type="nucleotide sequence ID" value="NZ_VIGW01000004.1"/>
</dbReference>
<feature type="transmembrane region" description="Helical" evidence="1">
    <location>
        <begin position="101"/>
        <end position="124"/>
    </location>
</feature>
<dbReference type="EMBL" id="VIGW01000004">
    <property type="protein sequence ID" value="TWS19536.1"/>
    <property type="molecule type" value="Genomic_DNA"/>
</dbReference>
<evidence type="ECO:0000313" key="2">
    <source>
        <dbReference type="EMBL" id="TWS19536.1"/>
    </source>
</evidence>
<proteinExistence type="predicted"/>
<feature type="transmembrane region" description="Helical" evidence="1">
    <location>
        <begin position="74"/>
        <end position="94"/>
    </location>
</feature>
<reference evidence="2 3" key="1">
    <citation type="submission" date="2019-06" db="EMBL/GenBank/DDBJ databases">
        <title>Tsukamurella conjunctivitidis sp. nov., Tsukamurella assacharolytica sp. nov. and Tsukamurella sputae sp. nov. isolated from patients with conjunctivitis, bacteraemia (lymphoma) and respiratory infection (sputum) in Hong Kong.</title>
        <authorList>
            <person name="Teng J.L.L."/>
            <person name="Lee H.H."/>
            <person name="Fong J.Y.H."/>
            <person name="Fok K.M.N."/>
            <person name="Lau S.K.P."/>
            <person name="Woo P.C.Y."/>
        </authorList>
    </citation>
    <scope>NUCLEOTIDE SEQUENCE [LARGE SCALE GENOMIC DNA]</scope>
    <source>
        <strain evidence="2 3">HKU71</strain>
    </source>
</reference>
<dbReference type="AlphaFoldDB" id="A0A5C5R9U1"/>
<keyword evidence="3" id="KW-1185">Reference proteome</keyword>
<keyword evidence="1" id="KW-0812">Transmembrane</keyword>
<gene>
    <name evidence="2" type="ORF">FK529_10130</name>
</gene>
<evidence type="ECO:0000313" key="3">
    <source>
        <dbReference type="Proteomes" id="UP000317291"/>
    </source>
</evidence>
<comment type="caution">
    <text evidence="2">The sequence shown here is derived from an EMBL/GenBank/DDBJ whole genome shotgun (WGS) entry which is preliminary data.</text>
</comment>
<accession>A0A5C5R9U1</accession>
<evidence type="ECO:0000256" key="1">
    <source>
        <dbReference type="SAM" id="Phobius"/>
    </source>
</evidence>
<keyword evidence="1" id="KW-0472">Membrane</keyword>
<feature type="transmembrane region" description="Helical" evidence="1">
    <location>
        <begin position="27"/>
        <end position="54"/>
    </location>
</feature>
<name>A0A5C5R9U1_9ACTN</name>
<dbReference type="Proteomes" id="UP000317291">
    <property type="component" value="Unassembled WGS sequence"/>
</dbReference>